<dbReference type="AlphaFoldDB" id="A0A2U3K418"/>
<dbReference type="Proteomes" id="UP000238916">
    <property type="component" value="Unassembled WGS sequence"/>
</dbReference>
<reference evidence="2" key="1">
    <citation type="submission" date="2018-02" db="EMBL/GenBank/DDBJ databases">
        <authorList>
            <person name="Hausmann B."/>
        </authorList>
    </citation>
    <scope>NUCLEOTIDE SEQUENCE [LARGE SCALE GENOMIC DNA]</scope>
    <source>
        <strain evidence="2">Peat soil MAG SbF1</strain>
    </source>
</reference>
<accession>A0A2U3K418</accession>
<sequence length="56" mass="6428">MADKKHQISVNLSKKSLDRVCNKLDMNRALVLRTIFGDSVEARQLIFDMLNKVDAH</sequence>
<gene>
    <name evidence="1" type="ORF">SBF1_1300007</name>
</gene>
<proteinExistence type="predicted"/>
<organism evidence="1 2">
    <name type="scientific">Candidatus Desulfosporosinus infrequens</name>
    <dbReference type="NCBI Taxonomy" id="2043169"/>
    <lineage>
        <taxon>Bacteria</taxon>
        <taxon>Bacillati</taxon>
        <taxon>Bacillota</taxon>
        <taxon>Clostridia</taxon>
        <taxon>Eubacteriales</taxon>
        <taxon>Desulfitobacteriaceae</taxon>
        <taxon>Desulfosporosinus</taxon>
    </lineage>
</organism>
<dbReference type="EMBL" id="OMOF01000036">
    <property type="protein sequence ID" value="SPF34393.1"/>
    <property type="molecule type" value="Genomic_DNA"/>
</dbReference>
<protein>
    <submittedName>
        <fullName evidence="1">Uncharacterized protein</fullName>
    </submittedName>
</protein>
<name>A0A2U3K418_9FIRM</name>
<evidence type="ECO:0000313" key="2">
    <source>
        <dbReference type="Proteomes" id="UP000238916"/>
    </source>
</evidence>
<evidence type="ECO:0000313" key="1">
    <source>
        <dbReference type="EMBL" id="SPF34393.1"/>
    </source>
</evidence>